<comment type="caution">
    <text evidence="2">The sequence shown here is derived from an EMBL/GenBank/DDBJ whole genome shotgun (WGS) entry which is preliminary data.</text>
</comment>
<dbReference type="Proteomes" id="UP000315454">
    <property type="component" value="Unassembled WGS sequence"/>
</dbReference>
<feature type="compositionally biased region" description="Pro residues" evidence="1">
    <location>
        <begin position="438"/>
        <end position="453"/>
    </location>
</feature>
<dbReference type="AlphaFoldDB" id="A0A524RVX7"/>
<dbReference type="GO" id="GO:0006259">
    <property type="term" value="P:DNA metabolic process"/>
    <property type="evidence" value="ECO:0007669"/>
    <property type="project" value="InterPro"/>
</dbReference>
<protein>
    <recommendedName>
        <fullName evidence="4">Recombinase RecT</fullName>
    </recommendedName>
</protein>
<dbReference type="InterPro" id="IPR018330">
    <property type="entry name" value="RecT_fam"/>
</dbReference>
<gene>
    <name evidence="2" type="ORF">ERJ68_00005</name>
</gene>
<feature type="compositionally biased region" description="Low complexity" evidence="1">
    <location>
        <begin position="321"/>
        <end position="332"/>
    </location>
</feature>
<feature type="region of interest" description="Disordered" evidence="1">
    <location>
        <begin position="278"/>
        <end position="346"/>
    </location>
</feature>
<organism evidence="2 3">
    <name type="scientific">Aphanocapsa feldmannii 277cI</name>
    <dbReference type="NCBI Taxonomy" id="2507554"/>
    <lineage>
        <taxon>Bacteria</taxon>
        <taxon>Bacillati</taxon>
        <taxon>Cyanobacteriota</taxon>
        <taxon>Cyanophyceae</taxon>
        <taxon>Oscillatoriophycideae</taxon>
        <taxon>Chroococcales</taxon>
        <taxon>Microcystaceae</taxon>
        <taxon>Aphanocapsa</taxon>
    </lineage>
</organism>
<feature type="region of interest" description="Disordered" evidence="1">
    <location>
        <begin position="1"/>
        <end position="26"/>
    </location>
</feature>
<evidence type="ECO:0000256" key="1">
    <source>
        <dbReference type="SAM" id="MobiDB-lite"/>
    </source>
</evidence>
<accession>A0A524RVX7</accession>
<feature type="compositionally biased region" description="Polar residues" evidence="1">
    <location>
        <begin position="334"/>
        <end position="346"/>
    </location>
</feature>
<feature type="region of interest" description="Disordered" evidence="1">
    <location>
        <begin position="434"/>
        <end position="501"/>
    </location>
</feature>
<evidence type="ECO:0008006" key="4">
    <source>
        <dbReference type="Google" id="ProtNLM"/>
    </source>
</evidence>
<feature type="compositionally biased region" description="Low complexity" evidence="1">
    <location>
        <begin position="1"/>
        <end position="12"/>
    </location>
</feature>
<evidence type="ECO:0000313" key="3">
    <source>
        <dbReference type="Proteomes" id="UP000315454"/>
    </source>
</evidence>
<dbReference type="InterPro" id="IPR004590">
    <property type="entry name" value="ssDNA_annealing_RecT"/>
</dbReference>
<dbReference type="EMBL" id="SRMN01000001">
    <property type="protein sequence ID" value="TGH28135.1"/>
    <property type="molecule type" value="Genomic_DNA"/>
</dbReference>
<sequence length="501" mass="53084">MSSATVPVRRPSLSPPPGAVGREVQPAPGGELGALLQQHHIRQQLVGLLPKVMPADRFARIVINQLSENELLAQCSQESFIVAVTQAAKLGLEPGGVNGHAYLIPRWNSRRRCYEAQFQLGYRGMVELALRSARVISMDAVAVYQADEFRWQEGTAPLLEHVPNIDTADPGPLRAVYARARMSSGDVSFLVMGAYELMRIRDRFAPRKKDSGEISGPWVTDFEEMAKKTAVRRLCKLLPSSAELNDALDVDVRDIDPAAVSEEKSTAAIPASVEAPALTPAPVSQTSPGQWSPVPMASAAPPSAPASMRGPVNSAGQDSSPAPAAVPATPAPISNASTPSPAITNANASPEQMQQIYQRAQQALTPAGLTTLEHCLTQLYGGITCPKATVDWLIDMLARQKNCQLLDAGQWVSGEQVISTEEVAKINAVPPGLAATAAPPPQPMTRAPAPPPSLTTSDAVAEQATLGKQPSLQASHTARQGRRLNRLAGTTTATSATSDSI</sequence>
<evidence type="ECO:0000313" key="2">
    <source>
        <dbReference type="EMBL" id="TGH28135.1"/>
    </source>
</evidence>
<feature type="compositionally biased region" description="Low complexity" evidence="1">
    <location>
        <begin position="490"/>
        <end position="501"/>
    </location>
</feature>
<proteinExistence type="predicted"/>
<feature type="compositionally biased region" description="Low complexity" evidence="1">
    <location>
        <begin position="292"/>
        <end position="308"/>
    </location>
</feature>
<dbReference type="GO" id="GO:0003677">
    <property type="term" value="F:DNA binding"/>
    <property type="evidence" value="ECO:0007669"/>
    <property type="project" value="InterPro"/>
</dbReference>
<reference evidence="2 3" key="1">
    <citation type="journal article" date="2019" name="mSystems">
        <title>Life at home and on the roam: Genomic adaptions reflect the dual lifestyle of an intracellular, facultative symbiont.</title>
        <authorList>
            <person name="Burgsdorf I."/>
        </authorList>
    </citation>
    <scope>NUCLEOTIDE SEQUENCE [LARGE SCALE GENOMIC DNA]</scope>
    <source>
        <strain evidence="2">277cI</strain>
    </source>
</reference>
<name>A0A524RVX7_9CHRO</name>
<dbReference type="Pfam" id="PF03837">
    <property type="entry name" value="RecT"/>
    <property type="match status" value="1"/>
</dbReference>
<dbReference type="NCBIfam" id="TIGR00616">
    <property type="entry name" value="rect"/>
    <property type="match status" value="1"/>
</dbReference>
<feature type="compositionally biased region" description="Polar residues" evidence="1">
    <location>
        <begin position="466"/>
        <end position="478"/>
    </location>
</feature>